<evidence type="ECO:0000313" key="1">
    <source>
        <dbReference type="EMBL" id="SVC20299.1"/>
    </source>
</evidence>
<organism evidence="1">
    <name type="scientific">marine metagenome</name>
    <dbReference type="NCBI Taxonomy" id="408172"/>
    <lineage>
        <taxon>unclassified sequences</taxon>
        <taxon>metagenomes</taxon>
        <taxon>ecological metagenomes</taxon>
    </lineage>
</organism>
<feature type="non-terminal residue" evidence="1">
    <location>
        <position position="1"/>
    </location>
</feature>
<protein>
    <submittedName>
        <fullName evidence="1">Uncharacterized protein</fullName>
    </submittedName>
</protein>
<accession>A0A382K804</accession>
<reference evidence="1" key="1">
    <citation type="submission" date="2018-05" db="EMBL/GenBank/DDBJ databases">
        <authorList>
            <person name="Lanie J.A."/>
            <person name="Ng W.-L."/>
            <person name="Kazmierczak K.M."/>
            <person name="Andrzejewski T.M."/>
            <person name="Davidsen T.M."/>
            <person name="Wayne K.J."/>
            <person name="Tettelin H."/>
            <person name="Glass J.I."/>
            <person name="Rusch D."/>
            <person name="Podicherti R."/>
            <person name="Tsui H.-C.T."/>
            <person name="Winkler M.E."/>
        </authorList>
    </citation>
    <scope>NUCLEOTIDE SEQUENCE</scope>
</reference>
<gene>
    <name evidence="1" type="ORF">METZ01_LOCUS273153</name>
</gene>
<name>A0A382K804_9ZZZZ</name>
<sequence>VVGEAPPHLGDGSLGLVKVGAYEDIQ</sequence>
<feature type="non-terminal residue" evidence="1">
    <location>
        <position position="26"/>
    </location>
</feature>
<dbReference type="AlphaFoldDB" id="A0A382K804"/>
<proteinExistence type="predicted"/>
<dbReference type="EMBL" id="UINC01078839">
    <property type="protein sequence ID" value="SVC20299.1"/>
    <property type="molecule type" value="Genomic_DNA"/>
</dbReference>